<dbReference type="RefSeq" id="WP_185778888.1">
    <property type="nucleotide sequence ID" value="NZ_JACJUU010000002.1"/>
</dbReference>
<accession>A0A842HQG7</accession>
<evidence type="ECO:0000256" key="1">
    <source>
        <dbReference type="SAM" id="Phobius"/>
    </source>
</evidence>
<name>A0A842HQG7_9BURK</name>
<keyword evidence="1" id="KW-1133">Transmembrane helix</keyword>
<feature type="transmembrane region" description="Helical" evidence="1">
    <location>
        <begin position="71"/>
        <end position="90"/>
    </location>
</feature>
<sequence length="93" mass="10123">MQEVWDWLLVNPARFLVLISLVVTWLVCAAEHQGRKSGGSGWLTLARISVGAIFTLVTAVVAGFFGGVGAFFGYLVLQAFVCVLIPIVWVEKI</sequence>
<keyword evidence="1" id="KW-0472">Membrane</keyword>
<evidence type="ECO:0000313" key="2">
    <source>
        <dbReference type="EMBL" id="MBC2769095.1"/>
    </source>
</evidence>
<evidence type="ECO:0000313" key="3">
    <source>
        <dbReference type="Proteomes" id="UP000545386"/>
    </source>
</evidence>
<gene>
    <name evidence="2" type="ORF">GTU67_04085</name>
</gene>
<protein>
    <submittedName>
        <fullName evidence="2">Uncharacterized protein</fullName>
    </submittedName>
</protein>
<keyword evidence="1" id="KW-0812">Transmembrane</keyword>
<keyword evidence="3" id="KW-1185">Reference proteome</keyword>
<feature type="transmembrane region" description="Helical" evidence="1">
    <location>
        <begin position="42"/>
        <end position="65"/>
    </location>
</feature>
<reference evidence="2 3" key="1">
    <citation type="submission" date="2020-08" db="EMBL/GenBank/DDBJ databases">
        <title>Paraeoetvoesia sp. YC-7-48 draft genome sequence.</title>
        <authorList>
            <person name="Yao L."/>
        </authorList>
    </citation>
    <scope>NUCLEOTIDE SEQUENCE [LARGE SCALE GENOMIC DNA]</scope>
    <source>
        <strain evidence="3">YC-7-48</strain>
    </source>
</reference>
<dbReference type="Proteomes" id="UP000545386">
    <property type="component" value="Unassembled WGS sequence"/>
</dbReference>
<proteinExistence type="predicted"/>
<feature type="transmembrane region" description="Helical" evidence="1">
    <location>
        <begin position="12"/>
        <end position="30"/>
    </location>
</feature>
<comment type="caution">
    <text evidence="2">The sequence shown here is derived from an EMBL/GenBank/DDBJ whole genome shotgun (WGS) entry which is preliminary data.</text>
</comment>
<organism evidence="2 3">
    <name type="scientific">Pusillimonas minor</name>
    <dbReference type="NCBI Taxonomy" id="2697024"/>
    <lineage>
        <taxon>Bacteria</taxon>
        <taxon>Pseudomonadati</taxon>
        <taxon>Pseudomonadota</taxon>
        <taxon>Betaproteobacteria</taxon>
        <taxon>Burkholderiales</taxon>
        <taxon>Alcaligenaceae</taxon>
        <taxon>Pusillimonas</taxon>
    </lineage>
</organism>
<dbReference type="AlphaFoldDB" id="A0A842HQG7"/>
<dbReference type="EMBL" id="JACJUU010000002">
    <property type="protein sequence ID" value="MBC2769095.1"/>
    <property type="molecule type" value="Genomic_DNA"/>
</dbReference>